<keyword evidence="5" id="KW-1185">Reference proteome</keyword>
<evidence type="ECO:0000256" key="1">
    <source>
        <dbReference type="SAM" id="MobiDB-lite"/>
    </source>
</evidence>
<dbReference type="Proteomes" id="UP000095284">
    <property type="component" value="Unplaced"/>
</dbReference>
<name>A0A1I7SGC1_BURXY</name>
<dbReference type="Proteomes" id="UP000659654">
    <property type="component" value="Unassembled WGS sequence"/>
</dbReference>
<proteinExistence type="predicted"/>
<accession>A0A1I7SGC1</accession>
<sequence>MGSVQRLPQFRSRLLAPALSGSGPEPEPEILGSAPAPEPKVGARLSSAGGTRMESAARLEVADMASGSQELVDQWQVGSAYGTESLPSLMNLPFFGFNTQFKRYNGDRNGAFTAG</sequence>
<reference evidence="6" key="1">
    <citation type="submission" date="2016-11" db="UniProtKB">
        <authorList>
            <consortium name="WormBaseParasite"/>
        </authorList>
    </citation>
    <scope>IDENTIFICATION</scope>
</reference>
<dbReference type="WBParaSite" id="BXY_1208500.1">
    <property type="protein sequence ID" value="BXY_1208500.1"/>
    <property type="gene ID" value="BXY_1208500"/>
</dbReference>
<evidence type="ECO:0000313" key="2">
    <source>
        <dbReference type="EMBL" id="CAD5235791.1"/>
    </source>
</evidence>
<protein>
    <submittedName>
        <fullName evidence="2">(pine wood nematode) hypothetical protein</fullName>
    </submittedName>
</protein>
<feature type="region of interest" description="Disordered" evidence="1">
    <location>
        <begin position="15"/>
        <end position="49"/>
    </location>
</feature>
<gene>
    <name evidence="2" type="ORF">BXYJ_LOCUS15882</name>
</gene>
<evidence type="ECO:0000313" key="3">
    <source>
        <dbReference type="EMBL" id="CAG9132681.1"/>
    </source>
</evidence>
<dbReference type="AlphaFoldDB" id="A0A1I7SGC1"/>
<dbReference type="EMBL" id="CAJFDI010000009">
    <property type="protein sequence ID" value="CAD5235791.1"/>
    <property type="molecule type" value="Genomic_DNA"/>
</dbReference>
<organism evidence="4 6">
    <name type="scientific">Bursaphelenchus xylophilus</name>
    <name type="common">Pinewood nematode worm</name>
    <name type="synonym">Aphelenchoides xylophilus</name>
    <dbReference type="NCBI Taxonomy" id="6326"/>
    <lineage>
        <taxon>Eukaryota</taxon>
        <taxon>Metazoa</taxon>
        <taxon>Ecdysozoa</taxon>
        <taxon>Nematoda</taxon>
        <taxon>Chromadorea</taxon>
        <taxon>Rhabditida</taxon>
        <taxon>Tylenchina</taxon>
        <taxon>Tylenchomorpha</taxon>
        <taxon>Aphelenchoidea</taxon>
        <taxon>Aphelenchoididae</taxon>
        <taxon>Bursaphelenchus</taxon>
    </lineage>
</organism>
<reference evidence="3" key="2">
    <citation type="submission" date="2020-08" db="EMBL/GenBank/DDBJ databases">
        <authorList>
            <person name="Kikuchi T."/>
        </authorList>
    </citation>
    <scope>NUCLEOTIDE SEQUENCE</scope>
    <source>
        <strain evidence="2">Ka4C1</strain>
    </source>
</reference>
<dbReference type="Proteomes" id="UP000582659">
    <property type="component" value="Unassembled WGS sequence"/>
</dbReference>
<evidence type="ECO:0000313" key="4">
    <source>
        <dbReference type="Proteomes" id="UP000095284"/>
    </source>
</evidence>
<dbReference type="EMBL" id="CAJFCV020000009">
    <property type="protein sequence ID" value="CAG9132681.1"/>
    <property type="molecule type" value="Genomic_DNA"/>
</dbReference>
<evidence type="ECO:0000313" key="5">
    <source>
        <dbReference type="Proteomes" id="UP000659654"/>
    </source>
</evidence>
<evidence type="ECO:0000313" key="6">
    <source>
        <dbReference type="WBParaSite" id="BXY_1208500.1"/>
    </source>
</evidence>